<reference evidence="1 2" key="1">
    <citation type="submission" date="2015-09" db="EMBL/GenBank/DDBJ databases">
        <title>Genome announcement of multiple Pseudomonas syringae strains.</title>
        <authorList>
            <person name="Thakur S."/>
            <person name="Wang P.W."/>
            <person name="Gong Y."/>
            <person name="Weir B.S."/>
            <person name="Guttman D.S."/>
        </authorList>
    </citation>
    <scope>NUCLEOTIDE SEQUENCE [LARGE SCALE GENOMIC DNA]</scope>
    <source>
        <strain evidence="1 2">ICMP3507</strain>
    </source>
</reference>
<dbReference type="Proteomes" id="UP000050265">
    <property type="component" value="Unassembled WGS sequence"/>
</dbReference>
<name>A0A0P9TBT0_PSEAV</name>
<gene>
    <name evidence="1" type="ORF">ALO35_200050</name>
</gene>
<accession>A0A0P9TBT0</accession>
<dbReference type="EMBL" id="LJQP01000236">
    <property type="protein sequence ID" value="KPX68338.1"/>
    <property type="molecule type" value="Genomic_DNA"/>
</dbReference>
<dbReference type="AlphaFoldDB" id="A0A0P9TBT0"/>
<organism evidence="1 2">
    <name type="scientific">Pseudomonas amygdali pv. lachrymans</name>
    <name type="common">Pseudomonas syringae pv. lachrymans</name>
    <dbReference type="NCBI Taxonomy" id="53707"/>
    <lineage>
        <taxon>Bacteria</taxon>
        <taxon>Pseudomonadati</taxon>
        <taxon>Pseudomonadota</taxon>
        <taxon>Gammaproteobacteria</taxon>
        <taxon>Pseudomonadales</taxon>
        <taxon>Pseudomonadaceae</taxon>
        <taxon>Pseudomonas</taxon>
        <taxon>Pseudomonas amygdali</taxon>
    </lineage>
</organism>
<evidence type="ECO:0000313" key="1">
    <source>
        <dbReference type="EMBL" id="KPX68338.1"/>
    </source>
</evidence>
<comment type="caution">
    <text evidence="1">The sequence shown here is derived from an EMBL/GenBank/DDBJ whole genome shotgun (WGS) entry which is preliminary data.</text>
</comment>
<dbReference type="PATRIC" id="fig|53707.9.peg.6760"/>
<sequence>MPFANTPAIEQNLVAHLVLRRIAGLHRTRQINTRHHWKAAHNRAFAGDCQRILIVQRAVRHVYRHVTCRQLCFVDIGQIDAITCLILVDQNTLEHVRLQFRLIVFK</sequence>
<evidence type="ECO:0000313" key="2">
    <source>
        <dbReference type="Proteomes" id="UP000050265"/>
    </source>
</evidence>
<protein>
    <submittedName>
        <fullName evidence="1">Integrase</fullName>
    </submittedName>
</protein>
<proteinExistence type="predicted"/>